<dbReference type="Proteomes" id="UP000479710">
    <property type="component" value="Unassembled WGS sequence"/>
</dbReference>
<evidence type="ECO:0000256" key="1">
    <source>
        <dbReference type="SAM" id="Phobius"/>
    </source>
</evidence>
<evidence type="ECO:0000313" key="3">
    <source>
        <dbReference type="Proteomes" id="UP000479710"/>
    </source>
</evidence>
<keyword evidence="1" id="KW-1133">Transmembrane helix</keyword>
<keyword evidence="1" id="KW-0472">Membrane</keyword>
<protein>
    <submittedName>
        <fullName evidence="2">Uncharacterized protein</fullName>
    </submittedName>
</protein>
<dbReference type="AlphaFoldDB" id="A0A6G1D9Q5"/>
<gene>
    <name evidence="2" type="ORF">E2562_031902</name>
</gene>
<evidence type="ECO:0000313" key="2">
    <source>
        <dbReference type="EMBL" id="KAF0909151.1"/>
    </source>
</evidence>
<sequence length="98" mass="9308">MAGVGEAAYDSAGGQAACLGAIAGRLKPACPNTPGVCWTGPTIAVPTKGCGGVGPVGRGRRGPGPWPGMGQSIDPLLLLLEGTGIGVAAFAAAVAAVP</sequence>
<proteinExistence type="predicted"/>
<feature type="transmembrane region" description="Helical" evidence="1">
    <location>
        <begin position="76"/>
        <end position="97"/>
    </location>
</feature>
<keyword evidence="1" id="KW-0812">Transmembrane</keyword>
<organism evidence="2 3">
    <name type="scientific">Oryza meyeriana var. granulata</name>
    <dbReference type="NCBI Taxonomy" id="110450"/>
    <lineage>
        <taxon>Eukaryota</taxon>
        <taxon>Viridiplantae</taxon>
        <taxon>Streptophyta</taxon>
        <taxon>Embryophyta</taxon>
        <taxon>Tracheophyta</taxon>
        <taxon>Spermatophyta</taxon>
        <taxon>Magnoliopsida</taxon>
        <taxon>Liliopsida</taxon>
        <taxon>Poales</taxon>
        <taxon>Poaceae</taxon>
        <taxon>BOP clade</taxon>
        <taxon>Oryzoideae</taxon>
        <taxon>Oryzeae</taxon>
        <taxon>Oryzinae</taxon>
        <taxon>Oryza</taxon>
        <taxon>Oryza meyeriana</taxon>
    </lineage>
</organism>
<keyword evidence="3" id="KW-1185">Reference proteome</keyword>
<comment type="caution">
    <text evidence="2">The sequence shown here is derived from an EMBL/GenBank/DDBJ whole genome shotgun (WGS) entry which is preliminary data.</text>
</comment>
<accession>A0A6G1D9Q5</accession>
<reference evidence="2 3" key="1">
    <citation type="submission" date="2019-11" db="EMBL/GenBank/DDBJ databases">
        <title>Whole genome sequence of Oryza granulata.</title>
        <authorList>
            <person name="Li W."/>
        </authorList>
    </citation>
    <scope>NUCLEOTIDE SEQUENCE [LARGE SCALE GENOMIC DNA]</scope>
    <source>
        <strain evidence="3">cv. Menghai</strain>
        <tissue evidence="2">Leaf</tissue>
    </source>
</reference>
<dbReference type="EMBL" id="SPHZ02000007">
    <property type="protein sequence ID" value="KAF0909151.1"/>
    <property type="molecule type" value="Genomic_DNA"/>
</dbReference>
<name>A0A6G1D9Q5_9ORYZ</name>